<evidence type="ECO:0000313" key="1">
    <source>
        <dbReference type="EMBL" id="RED76125.1"/>
    </source>
</evidence>
<dbReference type="EMBL" id="QRDZ01000013">
    <property type="protein sequence ID" value="RED76125.1"/>
    <property type="molecule type" value="Genomic_DNA"/>
</dbReference>
<name>A0A3D9JQ56_9BACL</name>
<dbReference type="AlphaFoldDB" id="A0A3D9JQ56"/>
<gene>
    <name evidence="1" type="ORF">DFP98_113186</name>
</gene>
<comment type="caution">
    <text evidence="1">The sequence shown here is derived from an EMBL/GenBank/DDBJ whole genome shotgun (WGS) entry which is preliminary data.</text>
</comment>
<protein>
    <submittedName>
        <fullName evidence="1">Uncharacterized protein</fullName>
    </submittedName>
</protein>
<sequence>MLNLTTHYAQEGEWMKYVIFLSTTSAFDRNRNQYGYWAGKTYRVEGQDFPLWDRSITEQTKKYTSQKRAETAAEKLMERCSYVVAWRIESVA</sequence>
<organism evidence="1 2">
    <name type="scientific">Cohnella phaseoli</name>
    <dbReference type="NCBI Taxonomy" id="456490"/>
    <lineage>
        <taxon>Bacteria</taxon>
        <taxon>Bacillati</taxon>
        <taxon>Bacillota</taxon>
        <taxon>Bacilli</taxon>
        <taxon>Bacillales</taxon>
        <taxon>Paenibacillaceae</taxon>
        <taxon>Cohnella</taxon>
    </lineage>
</organism>
<accession>A0A3D9JQ56</accession>
<reference evidence="1 2" key="1">
    <citation type="submission" date="2018-07" db="EMBL/GenBank/DDBJ databases">
        <title>Genomic Encyclopedia of Type Strains, Phase III (KMG-III): the genomes of soil and plant-associated and newly described type strains.</title>
        <authorList>
            <person name="Whitman W."/>
        </authorList>
    </citation>
    <scope>NUCLEOTIDE SEQUENCE [LARGE SCALE GENOMIC DNA]</scope>
    <source>
        <strain evidence="1 2">CECT 7287</strain>
    </source>
</reference>
<keyword evidence="2" id="KW-1185">Reference proteome</keyword>
<dbReference type="Proteomes" id="UP000256977">
    <property type="component" value="Unassembled WGS sequence"/>
</dbReference>
<evidence type="ECO:0000313" key="2">
    <source>
        <dbReference type="Proteomes" id="UP000256977"/>
    </source>
</evidence>
<proteinExistence type="predicted"/>